<dbReference type="GO" id="GO:0003723">
    <property type="term" value="F:RNA binding"/>
    <property type="evidence" value="ECO:0007669"/>
    <property type="project" value="UniProtKB-UniRule"/>
</dbReference>
<dbReference type="InterPro" id="IPR034364">
    <property type="entry name" value="PABP_RRM1"/>
</dbReference>
<dbReference type="Gene3D" id="1.10.1900.10">
    <property type="entry name" value="c-terminal domain of poly(a) binding protein"/>
    <property type="match status" value="1"/>
</dbReference>
<keyword evidence="3 7" id="KW-0963">Cytoplasm</keyword>
<evidence type="ECO:0000256" key="1">
    <source>
        <dbReference type="ARBA" id="ARBA00004496"/>
    </source>
</evidence>
<dbReference type="FunFam" id="3.30.70.330:FF:000003">
    <property type="entry name" value="Polyadenylate-binding protein"/>
    <property type="match status" value="1"/>
</dbReference>
<dbReference type="AlphaFoldDB" id="A0A672MB68"/>
<dbReference type="InterPro" id="IPR002004">
    <property type="entry name" value="PABP_HYD_C"/>
</dbReference>
<dbReference type="Gene3D" id="3.30.70.330">
    <property type="match status" value="4"/>
</dbReference>
<evidence type="ECO:0000313" key="10">
    <source>
        <dbReference type="Ensembl" id="ENSSGRP00000034760.1"/>
    </source>
</evidence>
<dbReference type="Proteomes" id="UP000472262">
    <property type="component" value="Unassembled WGS sequence"/>
</dbReference>
<dbReference type="CDD" id="cd12380">
    <property type="entry name" value="RRM3_I_PABPs"/>
    <property type="match status" value="1"/>
</dbReference>
<evidence type="ECO:0000256" key="4">
    <source>
        <dbReference type="ARBA" id="ARBA00022737"/>
    </source>
</evidence>
<evidence type="ECO:0000313" key="11">
    <source>
        <dbReference type="Proteomes" id="UP000472262"/>
    </source>
</evidence>
<dbReference type="Pfam" id="PF00076">
    <property type="entry name" value="RRM_1"/>
    <property type="match status" value="4"/>
</dbReference>
<dbReference type="FunFam" id="3.30.70.330:FF:000154">
    <property type="entry name" value="Polyadenylate-binding protein"/>
    <property type="match status" value="1"/>
</dbReference>
<comment type="function">
    <text evidence="7">Binds the poly(A) tail of mRNA.</text>
</comment>
<evidence type="ECO:0000256" key="7">
    <source>
        <dbReference type="RuleBase" id="RU362004"/>
    </source>
</evidence>
<dbReference type="SMART" id="SM00517">
    <property type="entry name" value="PolyA"/>
    <property type="match status" value="1"/>
</dbReference>
<evidence type="ECO:0000256" key="5">
    <source>
        <dbReference type="ARBA" id="ARBA00022884"/>
    </source>
</evidence>
<evidence type="ECO:0000259" key="9">
    <source>
        <dbReference type="PROSITE" id="PS51309"/>
    </source>
</evidence>
<accession>A0A672MB68</accession>
<keyword evidence="11" id="KW-1185">Reference proteome</keyword>
<reference evidence="10" key="1">
    <citation type="submission" date="2025-08" db="UniProtKB">
        <authorList>
            <consortium name="Ensembl"/>
        </authorList>
    </citation>
    <scope>IDENTIFICATION</scope>
</reference>
<dbReference type="InterPro" id="IPR035979">
    <property type="entry name" value="RBD_domain_sf"/>
</dbReference>
<proteinExistence type="inferred from homology"/>
<protein>
    <recommendedName>
        <fullName evidence="7">Polyadenylate-binding protein</fullName>
        <shortName evidence="7">PABP</shortName>
    </recommendedName>
</protein>
<dbReference type="InterPro" id="IPR003954">
    <property type="entry name" value="RRM_euk-type"/>
</dbReference>
<dbReference type="NCBIfam" id="TIGR01628">
    <property type="entry name" value="PABP-1234"/>
    <property type="match status" value="1"/>
</dbReference>
<dbReference type="InterPro" id="IPR006515">
    <property type="entry name" value="PABP_1234"/>
</dbReference>
<feature type="domain" description="PABC" evidence="9">
    <location>
        <begin position="508"/>
        <end position="585"/>
    </location>
</feature>
<feature type="domain" description="RRM" evidence="8">
    <location>
        <begin position="11"/>
        <end position="89"/>
    </location>
</feature>
<dbReference type="CDD" id="cd12378">
    <property type="entry name" value="RRM1_I_PABPs"/>
    <property type="match status" value="1"/>
</dbReference>
<feature type="domain" description="RRM" evidence="8">
    <location>
        <begin position="294"/>
        <end position="370"/>
    </location>
</feature>
<dbReference type="InterPro" id="IPR012677">
    <property type="entry name" value="Nucleotide-bd_a/b_plait_sf"/>
</dbReference>
<dbReference type="PANTHER" id="PTHR24012">
    <property type="entry name" value="RNA BINDING PROTEIN"/>
    <property type="match status" value="1"/>
</dbReference>
<sequence length="589" mass="65808">MNPSAPSYPMASLYVGDLHADVTEAMLYEKFSPAGPILSIRVCRDMMTRRSLGYAYVNFQQPADAERALDTMNFDVIKGRPLRIMWSQRDPSLRKSGVGNIFIKNLDKSIDNKALYDTFSAFGNILSCKVVCDENGSKGYGFVHFETHEAAERAIEKMNGMLLNDRKVFVGRFKSRKEREAEMGARAKEFTNVYIKNFGEDMDDEKLREVFNKFGPALSIRVMTDDSGKSRGFGFVSFERHEDAQRAVDEMNGKELNGKQVYVGRAQKKGERQTELKRKFEQMKQDRMTRYQGVNLYVKNLDDGLDDERLRKEFAPFGTITSAKVMMEGGRSKGFGFVCFSSPEEATKAVTEMNGRIVATKPLYVALAQRKEERQAHLTSQYMQRMATVRAVPNPVLNPYQPAPPSGYFMTAIPQNRAAYYPTSQLAQLRPSPRWATQGVRPQLCSCVPTASQAMGPRPTAAGAATGPAQVRGVPQYKYAPGVRNPQQHMPTQPQVPMQQPAVHVQGQEPLTASMLAAAPPQEQKQMLGERLFPLIQNMHPSLAGKITGMLLEIDNSELLHMLESPESLRSKVNRALHEELAGVPAAAT</sequence>
<evidence type="ECO:0000256" key="2">
    <source>
        <dbReference type="ARBA" id="ARBA00008557"/>
    </source>
</evidence>
<keyword evidence="4" id="KW-0677">Repeat</keyword>
<reference evidence="10" key="2">
    <citation type="submission" date="2025-09" db="UniProtKB">
        <authorList>
            <consortium name="Ensembl"/>
        </authorList>
    </citation>
    <scope>IDENTIFICATION</scope>
</reference>
<dbReference type="CDD" id="cd12379">
    <property type="entry name" value="RRM2_I_PABPs"/>
    <property type="match status" value="1"/>
</dbReference>
<dbReference type="Pfam" id="PF00658">
    <property type="entry name" value="MLLE"/>
    <property type="match status" value="1"/>
</dbReference>
<keyword evidence="5 6" id="KW-0694">RNA-binding</keyword>
<dbReference type="PROSITE" id="PS51309">
    <property type="entry name" value="PABC"/>
    <property type="match status" value="1"/>
</dbReference>
<dbReference type="InterPro" id="IPR036053">
    <property type="entry name" value="PABP-dom"/>
</dbReference>
<comment type="subcellular location">
    <subcellularLocation>
        <location evidence="1 7">Cytoplasm</location>
    </subcellularLocation>
</comment>
<feature type="domain" description="RRM" evidence="8">
    <location>
        <begin position="99"/>
        <end position="175"/>
    </location>
</feature>
<dbReference type="InterPro" id="IPR000504">
    <property type="entry name" value="RRM_dom"/>
</dbReference>
<dbReference type="SMART" id="SM00360">
    <property type="entry name" value="RRM"/>
    <property type="match status" value="4"/>
</dbReference>
<dbReference type="SUPFAM" id="SSF54928">
    <property type="entry name" value="RNA-binding domain, RBD"/>
    <property type="match status" value="2"/>
</dbReference>
<dbReference type="GO" id="GO:0005737">
    <property type="term" value="C:cytoplasm"/>
    <property type="evidence" value="ECO:0007669"/>
    <property type="project" value="UniProtKB-SubCell"/>
</dbReference>
<evidence type="ECO:0000259" key="8">
    <source>
        <dbReference type="PROSITE" id="PS50102"/>
    </source>
</evidence>
<dbReference type="FunFam" id="3.30.70.330:FF:000042">
    <property type="entry name" value="Polyadenylate-binding protein"/>
    <property type="match status" value="1"/>
</dbReference>
<organism evidence="10 11">
    <name type="scientific">Sinocyclocheilus grahami</name>
    <name type="common">Dianchi golden-line fish</name>
    <name type="synonym">Barbus grahami</name>
    <dbReference type="NCBI Taxonomy" id="75366"/>
    <lineage>
        <taxon>Eukaryota</taxon>
        <taxon>Metazoa</taxon>
        <taxon>Chordata</taxon>
        <taxon>Craniata</taxon>
        <taxon>Vertebrata</taxon>
        <taxon>Euteleostomi</taxon>
        <taxon>Actinopterygii</taxon>
        <taxon>Neopterygii</taxon>
        <taxon>Teleostei</taxon>
        <taxon>Ostariophysi</taxon>
        <taxon>Cypriniformes</taxon>
        <taxon>Cyprinidae</taxon>
        <taxon>Cyprininae</taxon>
        <taxon>Sinocyclocheilus</taxon>
    </lineage>
</organism>
<comment type="similarity">
    <text evidence="2 7">Belongs to the polyadenylate-binding protein type-1 family.</text>
</comment>
<dbReference type="PROSITE" id="PS50102">
    <property type="entry name" value="RRM"/>
    <property type="match status" value="4"/>
</dbReference>
<dbReference type="InterPro" id="IPR045305">
    <property type="entry name" value="RRM2_I_PABPs"/>
</dbReference>
<dbReference type="SUPFAM" id="SSF63570">
    <property type="entry name" value="PABC (PABP) domain"/>
    <property type="match status" value="1"/>
</dbReference>
<dbReference type="Ensembl" id="ENSSGRT00000037309.1">
    <property type="protein sequence ID" value="ENSSGRP00000034760.1"/>
    <property type="gene ID" value="ENSSGRG00000018863.1"/>
</dbReference>
<dbReference type="FunFam" id="1.10.1900.10:FF:000001">
    <property type="entry name" value="Polyadenylate-binding protein"/>
    <property type="match status" value="1"/>
</dbReference>
<name>A0A672MB68_SINGR</name>
<evidence type="ECO:0000256" key="6">
    <source>
        <dbReference type="PROSITE-ProRule" id="PRU00176"/>
    </source>
</evidence>
<feature type="domain" description="RRM" evidence="8">
    <location>
        <begin position="191"/>
        <end position="268"/>
    </location>
</feature>
<evidence type="ECO:0000256" key="3">
    <source>
        <dbReference type="ARBA" id="ARBA00022490"/>
    </source>
</evidence>
<dbReference type="FunFam" id="3.30.70.330:FF:000021">
    <property type="entry name" value="Polyadenylate-binding protein"/>
    <property type="match status" value="1"/>
</dbReference>
<dbReference type="SMART" id="SM00361">
    <property type="entry name" value="RRM_1"/>
    <property type="match status" value="3"/>
</dbReference>
<dbReference type="CDD" id="cd12381">
    <property type="entry name" value="RRM4_I_PABPs"/>
    <property type="match status" value="1"/>
</dbReference>